<evidence type="ECO:0000256" key="7">
    <source>
        <dbReference type="SAM" id="MobiDB-lite"/>
    </source>
</evidence>
<feature type="domain" description="GATA-type" evidence="8">
    <location>
        <begin position="416"/>
        <end position="442"/>
    </location>
</feature>
<evidence type="ECO:0000259" key="8">
    <source>
        <dbReference type="PROSITE" id="PS50114"/>
    </source>
</evidence>
<evidence type="ECO:0000256" key="4">
    <source>
        <dbReference type="ARBA" id="ARBA00022833"/>
    </source>
</evidence>
<reference evidence="9" key="2">
    <citation type="submission" date="2018-05" db="EMBL/GenBank/DDBJ databases">
        <title>OpunRS2 (Oryza punctata Reference Sequence Version 2).</title>
        <authorList>
            <person name="Zhang J."/>
            <person name="Kudrna D."/>
            <person name="Lee S."/>
            <person name="Talag J."/>
            <person name="Welchert J."/>
            <person name="Wing R.A."/>
        </authorList>
    </citation>
    <scope>NUCLEOTIDE SEQUENCE [LARGE SCALE GENOMIC DNA]</scope>
</reference>
<protein>
    <recommendedName>
        <fullName evidence="8">GATA-type domain-containing protein</fullName>
    </recommendedName>
</protein>
<evidence type="ECO:0000256" key="1">
    <source>
        <dbReference type="ARBA" id="ARBA00005694"/>
    </source>
</evidence>
<reference evidence="9" key="1">
    <citation type="submission" date="2015-04" db="UniProtKB">
        <authorList>
            <consortium name="EnsemblPlants"/>
        </authorList>
    </citation>
    <scope>IDENTIFICATION</scope>
</reference>
<keyword evidence="4" id="KW-0862">Zinc</keyword>
<dbReference type="OMA" id="GRECAHC"/>
<keyword evidence="5" id="KW-0010">Activator</keyword>
<feature type="region of interest" description="Disordered" evidence="7">
    <location>
        <begin position="295"/>
        <end position="323"/>
    </location>
</feature>
<evidence type="ECO:0000313" key="9">
    <source>
        <dbReference type="EnsemblPlants" id="OPUNC10G10580.1"/>
    </source>
</evidence>
<dbReference type="PANTHER" id="PTHR45658:SF42">
    <property type="entry name" value="GATA TRANSCRIPTION FACTOR 1"/>
    <property type="match status" value="1"/>
</dbReference>
<keyword evidence="3 6" id="KW-0863">Zinc-finger</keyword>
<dbReference type="GO" id="GO:0008270">
    <property type="term" value="F:zinc ion binding"/>
    <property type="evidence" value="ECO:0007669"/>
    <property type="project" value="UniProtKB-KW"/>
</dbReference>
<dbReference type="GO" id="GO:0030154">
    <property type="term" value="P:cell differentiation"/>
    <property type="evidence" value="ECO:0007669"/>
    <property type="project" value="TreeGrafter"/>
</dbReference>
<dbReference type="GO" id="GO:0005634">
    <property type="term" value="C:nucleus"/>
    <property type="evidence" value="ECO:0007669"/>
    <property type="project" value="TreeGrafter"/>
</dbReference>
<dbReference type="eggNOG" id="KOG1601">
    <property type="taxonomic scope" value="Eukaryota"/>
</dbReference>
<evidence type="ECO:0000256" key="3">
    <source>
        <dbReference type="ARBA" id="ARBA00022771"/>
    </source>
</evidence>
<sequence>MVVVVDGLHDGDLFVGGGGRGLHALLDDAGLDDVAARGGEEEGEEVERPSNEDVFPAVEKMATAAAPPVVAAVVQNRTTKAAAAEGLQCRHCGTAETTQWRHGPEGHRTLCNACGLRYRSGKLVPEYRPLKSPTFSPELHSNKHRRVLQLRRRPKPKSAVPAHAVVARCGGDAGEAKEEEEELACLSNKDAFPTMETMAPSPRVVETPPEHDHRHPNIPITSPEPHSDRPRRVVQLPRRLQEPSASTDLAIAVAATAVGRECAHCGTTKTPAWRLGPDSRRKLCNACGKKYRSGQLNSTSFSQNSPEQKKKKKKSSTCSRERKRSAAAATVVVVDGLRDDAAAIPDEHFDGDDLQALLDVLDDVGLDDVAARGGGDAGEAKEEEEELEWLSNKDAFPTVETMSPAPQENRTKVPVPPAGWQCRHCGSTETPLWRDGPEAEYVRKETSPANIPATKHRRIVDLLRCSTAPNAAATATATAVELQCTHCGTTKTPAWRLGPDSPGKLCNACGKQYRKGRLVPEYRPLNSPTFSPELHSNAHAHRRTFKLRRRRESSSSVAIAGEKSERKC</sequence>
<dbReference type="STRING" id="4537.A0A0E0M8C9"/>
<organism evidence="9">
    <name type="scientific">Oryza punctata</name>
    <name type="common">Red rice</name>
    <dbReference type="NCBI Taxonomy" id="4537"/>
    <lineage>
        <taxon>Eukaryota</taxon>
        <taxon>Viridiplantae</taxon>
        <taxon>Streptophyta</taxon>
        <taxon>Embryophyta</taxon>
        <taxon>Tracheophyta</taxon>
        <taxon>Spermatophyta</taxon>
        <taxon>Magnoliopsida</taxon>
        <taxon>Liliopsida</taxon>
        <taxon>Poales</taxon>
        <taxon>Poaceae</taxon>
        <taxon>BOP clade</taxon>
        <taxon>Oryzoideae</taxon>
        <taxon>Oryzeae</taxon>
        <taxon>Oryzinae</taxon>
        <taxon>Oryza</taxon>
    </lineage>
</organism>
<keyword evidence="2" id="KW-0479">Metal-binding</keyword>
<dbReference type="Gramene" id="OPUNC10G10580.1">
    <property type="protein sequence ID" value="OPUNC10G10580.1"/>
    <property type="gene ID" value="OPUNC10G10580"/>
</dbReference>
<dbReference type="GO" id="GO:0043565">
    <property type="term" value="F:sequence-specific DNA binding"/>
    <property type="evidence" value="ECO:0007669"/>
    <property type="project" value="InterPro"/>
</dbReference>
<keyword evidence="10" id="KW-1185">Reference proteome</keyword>
<feature type="compositionally biased region" description="Polar residues" evidence="7">
    <location>
        <begin position="295"/>
        <end position="306"/>
    </location>
</feature>
<feature type="domain" description="GATA-type" evidence="8">
    <location>
        <begin position="83"/>
        <end position="119"/>
    </location>
</feature>
<name>A0A0E0M8C9_ORYPU</name>
<evidence type="ECO:0000313" key="10">
    <source>
        <dbReference type="Proteomes" id="UP000026962"/>
    </source>
</evidence>
<comment type="similarity">
    <text evidence="1">Belongs to the type IV zinc-finger family. Class A subfamily.</text>
</comment>
<dbReference type="HOGENOM" id="CLU_507528_0_0_1"/>
<dbReference type="SUPFAM" id="SSF57716">
    <property type="entry name" value="Glucocorticoid receptor-like (DNA-binding domain)"/>
    <property type="match status" value="3"/>
</dbReference>
<dbReference type="InterPro" id="IPR013088">
    <property type="entry name" value="Znf_NHR/GATA"/>
</dbReference>
<accession>A0A0E0M8C9</accession>
<feature type="region of interest" description="Disordered" evidence="7">
    <location>
        <begin position="200"/>
        <end position="232"/>
    </location>
</feature>
<proteinExistence type="inferred from homology"/>
<feature type="domain" description="GATA-type" evidence="8">
    <location>
        <begin position="256"/>
        <end position="292"/>
    </location>
</feature>
<dbReference type="Gene3D" id="3.30.50.10">
    <property type="entry name" value="Erythroid Transcription Factor GATA-1, subunit A"/>
    <property type="match status" value="4"/>
</dbReference>
<dbReference type="Pfam" id="PF00320">
    <property type="entry name" value="GATA"/>
    <property type="match status" value="3"/>
</dbReference>
<feature type="region of interest" description="Disordered" evidence="7">
    <location>
        <begin position="529"/>
        <end position="568"/>
    </location>
</feature>
<feature type="compositionally biased region" description="Basic residues" evidence="7">
    <location>
        <begin position="538"/>
        <end position="551"/>
    </location>
</feature>
<feature type="compositionally biased region" description="Basic residues" evidence="7">
    <location>
        <begin position="309"/>
        <end position="323"/>
    </location>
</feature>
<dbReference type="PROSITE" id="PS00344">
    <property type="entry name" value="GATA_ZN_FINGER_1"/>
    <property type="match status" value="1"/>
</dbReference>
<evidence type="ECO:0000256" key="5">
    <source>
        <dbReference type="ARBA" id="ARBA00023159"/>
    </source>
</evidence>
<dbReference type="Proteomes" id="UP000026962">
    <property type="component" value="Chromosome 10"/>
</dbReference>
<feature type="domain" description="GATA-type" evidence="8">
    <location>
        <begin position="478"/>
        <end position="514"/>
    </location>
</feature>
<dbReference type="SMART" id="SM00401">
    <property type="entry name" value="ZnF_GATA"/>
    <property type="match status" value="4"/>
</dbReference>
<dbReference type="CDD" id="cd00202">
    <property type="entry name" value="ZnF_GATA"/>
    <property type="match status" value="3"/>
</dbReference>
<dbReference type="InterPro" id="IPR051140">
    <property type="entry name" value="GATA_TF"/>
</dbReference>
<dbReference type="PROSITE" id="PS50114">
    <property type="entry name" value="GATA_ZN_FINGER_2"/>
    <property type="match status" value="4"/>
</dbReference>
<evidence type="ECO:0000256" key="2">
    <source>
        <dbReference type="ARBA" id="ARBA00022723"/>
    </source>
</evidence>
<evidence type="ECO:0000256" key="6">
    <source>
        <dbReference type="PROSITE-ProRule" id="PRU00094"/>
    </source>
</evidence>
<dbReference type="EnsemblPlants" id="OPUNC10G10580.1">
    <property type="protein sequence ID" value="OPUNC10G10580.1"/>
    <property type="gene ID" value="OPUNC10G10580"/>
</dbReference>
<dbReference type="InterPro" id="IPR000679">
    <property type="entry name" value="Znf_GATA"/>
</dbReference>
<dbReference type="PANTHER" id="PTHR45658">
    <property type="entry name" value="GATA TRANSCRIPTION FACTOR"/>
    <property type="match status" value="1"/>
</dbReference>
<dbReference type="AlphaFoldDB" id="A0A0E0M8C9"/>
<dbReference type="GO" id="GO:0006355">
    <property type="term" value="P:regulation of DNA-templated transcription"/>
    <property type="evidence" value="ECO:0007669"/>
    <property type="project" value="InterPro"/>
</dbReference>